<dbReference type="EMBL" id="BTGD01000003">
    <property type="protein sequence ID" value="GMM54787.1"/>
    <property type="molecule type" value="Genomic_DNA"/>
</dbReference>
<name>A0AAV5RVP8_MAUHU</name>
<evidence type="ECO:0000259" key="1">
    <source>
        <dbReference type="Pfam" id="PF05205"/>
    </source>
</evidence>
<proteinExistence type="predicted"/>
<gene>
    <name evidence="2" type="ORF">DAKH74_014030</name>
</gene>
<dbReference type="Proteomes" id="UP001377567">
    <property type="component" value="Unassembled WGS sequence"/>
</dbReference>
<organism evidence="2 3">
    <name type="scientific">Maudiozyma humilis</name>
    <name type="common">Sour dough yeast</name>
    <name type="synonym">Kazachstania humilis</name>
    <dbReference type="NCBI Taxonomy" id="51915"/>
    <lineage>
        <taxon>Eukaryota</taxon>
        <taxon>Fungi</taxon>
        <taxon>Dikarya</taxon>
        <taxon>Ascomycota</taxon>
        <taxon>Saccharomycotina</taxon>
        <taxon>Saccharomycetes</taxon>
        <taxon>Saccharomycetales</taxon>
        <taxon>Saccharomycetaceae</taxon>
        <taxon>Maudiozyma</taxon>
    </lineage>
</organism>
<dbReference type="InterPro" id="IPR055264">
    <property type="entry name" value="BOD1/SHG1_dom"/>
</dbReference>
<keyword evidence="3" id="KW-1185">Reference proteome</keyword>
<feature type="domain" description="BOD1/SHG1" evidence="1">
    <location>
        <begin position="12"/>
        <end position="114"/>
    </location>
</feature>
<evidence type="ECO:0000313" key="3">
    <source>
        <dbReference type="Proteomes" id="UP001377567"/>
    </source>
</evidence>
<protein>
    <submittedName>
        <fullName evidence="2">Shg1 protein</fullName>
    </submittedName>
</protein>
<sequence>MTASDQDEAVLLAELFKKQGYLDKLKNEIITKHITNPNDATKSITFEDAVKEEVKRTVRSMVENDENLIFKNRGTTTALIETRISKDDYQLLHGEASGIDIHNFVKENIQNTDVSDGVLRTLTDLMEKKENGN</sequence>
<dbReference type="AlphaFoldDB" id="A0AAV5RVP8"/>
<dbReference type="Pfam" id="PF05205">
    <property type="entry name" value="COMPASS-Shg1"/>
    <property type="match status" value="1"/>
</dbReference>
<reference evidence="2 3" key="1">
    <citation type="journal article" date="2023" name="Elife">
        <title>Identification of key yeast species and microbe-microbe interactions impacting larval growth of Drosophila in the wild.</title>
        <authorList>
            <person name="Mure A."/>
            <person name="Sugiura Y."/>
            <person name="Maeda R."/>
            <person name="Honda K."/>
            <person name="Sakurai N."/>
            <person name="Takahashi Y."/>
            <person name="Watada M."/>
            <person name="Katoh T."/>
            <person name="Gotoh A."/>
            <person name="Gotoh Y."/>
            <person name="Taniguchi I."/>
            <person name="Nakamura K."/>
            <person name="Hayashi T."/>
            <person name="Katayama T."/>
            <person name="Uemura T."/>
            <person name="Hattori Y."/>
        </authorList>
    </citation>
    <scope>NUCLEOTIDE SEQUENCE [LARGE SCALE GENOMIC DNA]</scope>
    <source>
        <strain evidence="2 3">KH-74</strain>
    </source>
</reference>
<comment type="caution">
    <text evidence="2">The sequence shown here is derived from an EMBL/GenBank/DDBJ whole genome shotgun (WGS) entry which is preliminary data.</text>
</comment>
<evidence type="ECO:0000313" key="2">
    <source>
        <dbReference type="EMBL" id="GMM54787.1"/>
    </source>
</evidence>
<accession>A0AAV5RVP8</accession>